<proteinExistence type="inferred from homology"/>
<evidence type="ECO:0000256" key="1">
    <source>
        <dbReference type="ARBA" id="ARBA00005254"/>
    </source>
</evidence>
<dbReference type="AlphaFoldDB" id="A0AA35TGM9"/>
<evidence type="ECO:0000256" key="2">
    <source>
        <dbReference type="RuleBase" id="RU003707"/>
    </source>
</evidence>
<reference evidence="3" key="1">
    <citation type="submission" date="2023-03" db="EMBL/GenBank/DDBJ databases">
        <authorList>
            <person name="Steffen K."/>
            <person name="Cardenas P."/>
        </authorList>
    </citation>
    <scope>NUCLEOTIDE SEQUENCE</scope>
</reference>
<comment type="similarity">
    <text evidence="1 2">Belongs to the enoyl-CoA hydratase/isomerase family.</text>
</comment>
<dbReference type="InterPro" id="IPR018376">
    <property type="entry name" value="Enoyl-CoA_hyd/isom_CS"/>
</dbReference>
<evidence type="ECO:0000313" key="3">
    <source>
        <dbReference type="EMBL" id="CAI8047638.1"/>
    </source>
</evidence>
<sequence>MGYQFIEYEASNGIGRVSLNRPEKLNALSRELQDELVDCLERADDDPDVRVMTILNLSKPVIAGVHGYCIAGGTDLAMHCDIIIAADDAQIGFPPVRSMGTPPTHMWTYMVGPQWAKWFLLTGESVSGTRAEELGLVWKSVPGEGLGAAVEDLARTMARIPWELLAANKSIVNKAMDLMGRTTLQHIAAETDAIAHQAPVVKEFSRMAREEGLKAALEWRDGPFRDYRGSSD</sequence>
<protein>
    <submittedName>
        <fullName evidence="3">3-hydroxypropionyl-coenzyme A dehydratase</fullName>
    </submittedName>
</protein>
<dbReference type="CDD" id="cd06558">
    <property type="entry name" value="crotonase-like"/>
    <property type="match status" value="1"/>
</dbReference>
<dbReference type="PANTHER" id="PTHR43802:SF1">
    <property type="entry name" value="IP11341P-RELATED"/>
    <property type="match status" value="1"/>
</dbReference>
<dbReference type="Gene3D" id="3.90.226.10">
    <property type="entry name" value="2-enoyl-CoA Hydratase, Chain A, domain 1"/>
    <property type="match status" value="2"/>
</dbReference>
<gene>
    <name evidence="3" type="ORF">GBAR_LOCUS26350</name>
</gene>
<dbReference type="GO" id="GO:0003824">
    <property type="term" value="F:catalytic activity"/>
    <property type="evidence" value="ECO:0007669"/>
    <property type="project" value="InterPro"/>
</dbReference>
<dbReference type="PANTHER" id="PTHR43802">
    <property type="entry name" value="ENOYL-COA HYDRATASE"/>
    <property type="match status" value="1"/>
</dbReference>
<name>A0AA35TGM9_GEOBA</name>
<evidence type="ECO:0000313" key="4">
    <source>
        <dbReference type="Proteomes" id="UP001174909"/>
    </source>
</evidence>
<dbReference type="EMBL" id="CASHTH010003669">
    <property type="protein sequence ID" value="CAI8047638.1"/>
    <property type="molecule type" value="Genomic_DNA"/>
</dbReference>
<organism evidence="3 4">
    <name type="scientific">Geodia barretti</name>
    <name type="common">Barrett's horny sponge</name>
    <dbReference type="NCBI Taxonomy" id="519541"/>
    <lineage>
        <taxon>Eukaryota</taxon>
        <taxon>Metazoa</taxon>
        <taxon>Porifera</taxon>
        <taxon>Demospongiae</taxon>
        <taxon>Heteroscleromorpha</taxon>
        <taxon>Tetractinellida</taxon>
        <taxon>Astrophorina</taxon>
        <taxon>Geodiidae</taxon>
        <taxon>Geodia</taxon>
    </lineage>
</organism>
<accession>A0AA35TGM9</accession>
<dbReference type="PROSITE" id="PS00166">
    <property type="entry name" value="ENOYL_COA_HYDRATASE"/>
    <property type="match status" value="1"/>
</dbReference>
<dbReference type="SUPFAM" id="SSF52096">
    <property type="entry name" value="ClpP/crotonase"/>
    <property type="match status" value="1"/>
</dbReference>
<comment type="caution">
    <text evidence="3">The sequence shown here is derived from an EMBL/GenBank/DDBJ whole genome shotgun (WGS) entry which is preliminary data.</text>
</comment>
<dbReference type="InterPro" id="IPR001753">
    <property type="entry name" value="Enoyl-CoA_hydra/iso"/>
</dbReference>
<dbReference type="InterPro" id="IPR029045">
    <property type="entry name" value="ClpP/crotonase-like_dom_sf"/>
</dbReference>
<dbReference type="Proteomes" id="UP001174909">
    <property type="component" value="Unassembled WGS sequence"/>
</dbReference>
<keyword evidence="4" id="KW-1185">Reference proteome</keyword>
<dbReference type="Pfam" id="PF00378">
    <property type="entry name" value="ECH_1"/>
    <property type="match status" value="1"/>
</dbReference>